<name>A0ABX2JY30_9MYCO</name>
<reference evidence="1 2" key="1">
    <citation type="submission" date="2019-05" db="EMBL/GenBank/DDBJ databases">
        <title>Mycolicibacterium sphagni ENV482 genome assembly.</title>
        <authorList>
            <person name="Chen W."/>
            <person name="Faulkner N.W."/>
            <person name="Hyman M.R."/>
        </authorList>
    </citation>
    <scope>NUCLEOTIDE SEQUENCE [LARGE SCALE GENOMIC DNA]</scope>
    <source>
        <strain evidence="1 2">ENV482</strain>
    </source>
</reference>
<organism evidence="1 2">
    <name type="scientific">Mycolicibacterium sphagni</name>
    <dbReference type="NCBI Taxonomy" id="1786"/>
    <lineage>
        <taxon>Bacteria</taxon>
        <taxon>Bacillati</taxon>
        <taxon>Actinomycetota</taxon>
        <taxon>Actinomycetes</taxon>
        <taxon>Mycobacteriales</taxon>
        <taxon>Mycobacteriaceae</taxon>
        <taxon>Mycolicibacterium</taxon>
    </lineage>
</organism>
<dbReference type="RefSeq" id="WP_174398505.1">
    <property type="nucleotide sequence ID" value="NZ_VBSB01000008.1"/>
</dbReference>
<dbReference type="Proteomes" id="UP000708347">
    <property type="component" value="Unassembled WGS sequence"/>
</dbReference>
<evidence type="ECO:0000313" key="2">
    <source>
        <dbReference type="Proteomes" id="UP000708347"/>
    </source>
</evidence>
<comment type="caution">
    <text evidence="1">The sequence shown here is derived from an EMBL/GenBank/DDBJ whole genome shotgun (WGS) entry which is preliminary data.</text>
</comment>
<sequence length="61" mass="6522">MNGRFSRWLERAASSFAGATPLTPIDTSYGASWWGVAAMDEGRSRSAGRLPLVAAAHLPVF</sequence>
<dbReference type="EMBL" id="VBSB01000008">
    <property type="protein sequence ID" value="NTY60719.1"/>
    <property type="molecule type" value="Genomic_DNA"/>
</dbReference>
<keyword evidence="2" id="KW-1185">Reference proteome</keyword>
<evidence type="ECO:0000313" key="1">
    <source>
        <dbReference type="EMBL" id="NTY60719.1"/>
    </source>
</evidence>
<gene>
    <name evidence="1" type="ORF">FEG63_14300</name>
</gene>
<accession>A0ABX2JY30</accession>
<protein>
    <submittedName>
        <fullName evidence="1">Uncharacterized protein</fullName>
    </submittedName>
</protein>
<proteinExistence type="predicted"/>